<dbReference type="GO" id="GO:0005634">
    <property type="term" value="C:nucleus"/>
    <property type="evidence" value="ECO:0007669"/>
    <property type="project" value="TreeGrafter"/>
</dbReference>
<keyword evidence="3" id="KW-1185">Reference proteome</keyword>
<evidence type="ECO:0000313" key="2">
    <source>
        <dbReference type="EMBL" id="GFR82680.1"/>
    </source>
</evidence>
<dbReference type="Pfam" id="PF10238">
    <property type="entry name" value="Eapp_C"/>
    <property type="match status" value="1"/>
</dbReference>
<protein>
    <submittedName>
        <fullName evidence="2">E2F-associated phosphoprotein</fullName>
    </submittedName>
</protein>
<accession>A0AAV4GC97</accession>
<reference evidence="2 3" key="1">
    <citation type="journal article" date="2021" name="Elife">
        <title>Chloroplast acquisition without the gene transfer in kleptoplastic sea slugs, Plakobranchus ocellatus.</title>
        <authorList>
            <person name="Maeda T."/>
            <person name="Takahashi S."/>
            <person name="Yoshida T."/>
            <person name="Shimamura S."/>
            <person name="Takaki Y."/>
            <person name="Nagai Y."/>
            <person name="Toyoda A."/>
            <person name="Suzuki Y."/>
            <person name="Arimoto A."/>
            <person name="Ishii H."/>
            <person name="Satoh N."/>
            <person name="Nishiyama T."/>
            <person name="Hasebe M."/>
            <person name="Maruyama T."/>
            <person name="Minagawa J."/>
            <person name="Obokata J."/>
            <person name="Shigenobu S."/>
        </authorList>
    </citation>
    <scope>NUCLEOTIDE SEQUENCE [LARGE SCALE GENOMIC DNA]</scope>
</reference>
<comment type="caution">
    <text evidence="2">The sequence shown here is derived from an EMBL/GenBank/DDBJ whole genome shotgun (WGS) entry which is preliminary data.</text>
</comment>
<feature type="region of interest" description="Disordered" evidence="1">
    <location>
        <begin position="40"/>
        <end position="65"/>
    </location>
</feature>
<feature type="compositionally biased region" description="Acidic residues" evidence="1">
    <location>
        <begin position="56"/>
        <end position="65"/>
    </location>
</feature>
<organism evidence="2 3">
    <name type="scientific">Elysia marginata</name>
    <dbReference type="NCBI Taxonomy" id="1093978"/>
    <lineage>
        <taxon>Eukaryota</taxon>
        <taxon>Metazoa</taxon>
        <taxon>Spiralia</taxon>
        <taxon>Lophotrochozoa</taxon>
        <taxon>Mollusca</taxon>
        <taxon>Gastropoda</taxon>
        <taxon>Heterobranchia</taxon>
        <taxon>Euthyneura</taxon>
        <taxon>Panpulmonata</taxon>
        <taxon>Sacoglossa</taxon>
        <taxon>Placobranchoidea</taxon>
        <taxon>Plakobranchidae</taxon>
        <taxon>Elysia</taxon>
    </lineage>
</organism>
<sequence>MSITEIVTLIIQSSEDEINIILHGTPEQRRKLQHLHRKRLSETKSNEDLAMNSSSSEDEFEKEMETELNLQVELLEKSRGNCAIEGSITSNVQQSSMGHNTLASDVTSKDTKSTDAEQFYDDVYFDSDEEEDSSNQQNMKKKSKHRIISNDELLYDPYMDDKDQKWVDKQRQRNGNKSGGKQGKKANSDALLDCPACLTTLCIDCQRHEIHKNQYRAMFVMNCQVDTSETLECPEQHNKKKRGKKKPRQEADDTTSSSTNKDLFHPVRCLECGTVVGVYDSDEVYHFFNVLASHT</sequence>
<proteinExistence type="predicted"/>
<gene>
    <name evidence="2" type="ORF">ElyMa_002369300</name>
</gene>
<dbReference type="InterPro" id="IPR019370">
    <property type="entry name" value="E2F-assoc_phosphoprotein"/>
</dbReference>
<feature type="compositionally biased region" description="Basic residues" evidence="1">
    <location>
        <begin position="238"/>
        <end position="247"/>
    </location>
</feature>
<evidence type="ECO:0000256" key="1">
    <source>
        <dbReference type="SAM" id="MobiDB-lite"/>
    </source>
</evidence>
<feature type="compositionally biased region" description="Acidic residues" evidence="1">
    <location>
        <begin position="124"/>
        <end position="133"/>
    </location>
</feature>
<name>A0AAV4GC97_9GAST</name>
<feature type="region of interest" description="Disordered" evidence="1">
    <location>
        <begin position="234"/>
        <end position="259"/>
    </location>
</feature>
<feature type="region of interest" description="Disordered" evidence="1">
    <location>
        <begin position="166"/>
        <end position="187"/>
    </location>
</feature>
<evidence type="ECO:0000313" key="3">
    <source>
        <dbReference type="Proteomes" id="UP000762676"/>
    </source>
</evidence>
<dbReference type="PANTHER" id="PTHR15967">
    <property type="entry name" value="E2F-ASSOCIATED PHOSPHOPROTEIN"/>
    <property type="match status" value="1"/>
</dbReference>
<dbReference type="EMBL" id="BMAT01004904">
    <property type="protein sequence ID" value="GFR82680.1"/>
    <property type="molecule type" value="Genomic_DNA"/>
</dbReference>
<dbReference type="Proteomes" id="UP000762676">
    <property type="component" value="Unassembled WGS sequence"/>
</dbReference>
<dbReference type="AlphaFoldDB" id="A0AAV4GC97"/>
<dbReference type="PANTHER" id="PTHR15967:SF0">
    <property type="entry name" value="E2F-ASSOCIATED PHOSPHOPROTEIN"/>
    <property type="match status" value="1"/>
</dbReference>
<feature type="region of interest" description="Disordered" evidence="1">
    <location>
        <begin position="124"/>
        <end position="145"/>
    </location>
</feature>